<name>A0A915KPK1_ROMCU</name>
<evidence type="ECO:0000313" key="1">
    <source>
        <dbReference type="Proteomes" id="UP000887565"/>
    </source>
</evidence>
<dbReference type="AlphaFoldDB" id="A0A915KPK1"/>
<sequence length="34" mass="3662">MPASYFVVGNRWKVCGCHSDPVSDPCCGSSQNDD</sequence>
<dbReference type="WBParaSite" id="nRc.2.0.1.t40802-RA">
    <property type="protein sequence ID" value="nRc.2.0.1.t40802-RA"/>
    <property type="gene ID" value="nRc.2.0.1.g40802"/>
</dbReference>
<reference evidence="2" key="1">
    <citation type="submission" date="2022-11" db="UniProtKB">
        <authorList>
            <consortium name="WormBaseParasite"/>
        </authorList>
    </citation>
    <scope>IDENTIFICATION</scope>
</reference>
<dbReference type="Proteomes" id="UP000887565">
    <property type="component" value="Unplaced"/>
</dbReference>
<proteinExistence type="predicted"/>
<accession>A0A915KPK1</accession>
<protein>
    <submittedName>
        <fullName evidence="2">Uncharacterized protein</fullName>
    </submittedName>
</protein>
<evidence type="ECO:0000313" key="2">
    <source>
        <dbReference type="WBParaSite" id="nRc.2.0.1.t40802-RA"/>
    </source>
</evidence>
<keyword evidence="1" id="KW-1185">Reference proteome</keyword>
<organism evidence="1 2">
    <name type="scientific">Romanomermis culicivorax</name>
    <name type="common">Nematode worm</name>
    <dbReference type="NCBI Taxonomy" id="13658"/>
    <lineage>
        <taxon>Eukaryota</taxon>
        <taxon>Metazoa</taxon>
        <taxon>Ecdysozoa</taxon>
        <taxon>Nematoda</taxon>
        <taxon>Enoplea</taxon>
        <taxon>Dorylaimia</taxon>
        <taxon>Mermithida</taxon>
        <taxon>Mermithoidea</taxon>
        <taxon>Mermithidae</taxon>
        <taxon>Romanomermis</taxon>
    </lineage>
</organism>